<feature type="chain" id="PRO_5011726018" evidence="1">
    <location>
        <begin position="20"/>
        <end position="189"/>
    </location>
</feature>
<feature type="domain" description="Lipid/polyisoprenoid-binding YceI-like" evidence="2">
    <location>
        <begin position="21"/>
        <end position="187"/>
    </location>
</feature>
<reference evidence="4" key="1">
    <citation type="submission" date="2016-10" db="EMBL/GenBank/DDBJ databases">
        <authorList>
            <person name="Varghese N."/>
            <person name="Submissions S."/>
        </authorList>
    </citation>
    <scope>NUCLEOTIDE SEQUENCE [LARGE SCALE GENOMIC DNA]</scope>
    <source>
        <strain evidence="4">DSM 18733</strain>
    </source>
</reference>
<organism evidence="3 4">
    <name type="scientific">Olivibacter domesticus</name>
    <name type="common">Pseudosphingobacterium domesticum</name>
    <dbReference type="NCBI Taxonomy" id="407022"/>
    <lineage>
        <taxon>Bacteria</taxon>
        <taxon>Pseudomonadati</taxon>
        <taxon>Bacteroidota</taxon>
        <taxon>Sphingobacteriia</taxon>
        <taxon>Sphingobacteriales</taxon>
        <taxon>Sphingobacteriaceae</taxon>
        <taxon>Olivibacter</taxon>
    </lineage>
</organism>
<dbReference type="OrthoDB" id="9811006at2"/>
<feature type="signal peptide" evidence="1">
    <location>
        <begin position="1"/>
        <end position="19"/>
    </location>
</feature>
<dbReference type="InterPro" id="IPR036761">
    <property type="entry name" value="TTHA0802/YceI-like_sf"/>
</dbReference>
<name>A0A1H7JZF1_OLID1</name>
<proteinExistence type="predicted"/>
<accession>A0A1H7JZF1</accession>
<dbReference type="PANTHER" id="PTHR34406:SF1">
    <property type="entry name" value="PROTEIN YCEI"/>
    <property type="match status" value="1"/>
</dbReference>
<dbReference type="AlphaFoldDB" id="A0A1H7JZF1"/>
<evidence type="ECO:0000313" key="4">
    <source>
        <dbReference type="Proteomes" id="UP000199421"/>
    </source>
</evidence>
<evidence type="ECO:0000256" key="1">
    <source>
        <dbReference type="SAM" id="SignalP"/>
    </source>
</evidence>
<dbReference type="Proteomes" id="UP000199421">
    <property type="component" value="Unassembled WGS sequence"/>
</dbReference>
<gene>
    <name evidence="3" type="ORF">SAMN05661044_01179</name>
</gene>
<dbReference type="Pfam" id="PF04264">
    <property type="entry name" value="YceI"/>
    <property type="match status" value="1"/>
</dbReference>
<evidence type="ECO:0000313" key="3">
    <source>
        <dbReference type="EMBL" id="SEK79973.1"/>
    </source>
</evidence>
<dbReference type="SUPFAM" id="SSF101874">
    <property type="entry name" value="YceI-like"/>
    <property type="match status" value="1"/>
</dbReference>
<dbReference type="EMBL" id="FOAF01000001">
    <property type="protein sequence ID" value="SEK79973.1"/>
    <property type="molecule type" value="Genomic_DNA"/>
</dbReference>
<keyword evidence="1" id="KW-0732">Signal</keyword>
<dbReference type="InterPro" id="IPR007372">
    <property type="entry name" value="Lipid/polyisoprenoid-bd_YceI"/>
</dbReference>
<dbReference type="PANTHER" id="PTHR34406">
    <property type="entry name" value="PROTEIN YCEI"/>
    <property type="match status" value="1"/>
</dbReference>
<dbReference type="RefSeq" id="WP_093320030.1">
    <property type="nucleotide sequence ID" value="NZ_FOAF01000001.1"/>
</dbReference>
<protein>
    <submittedName>
        <fullName evidence="3">Polyisoprenoid-binding protein YceI</fullName>
    </submittedName>
</protein>
<sequence length="189" mass="21494">MKTFKLTFFLAITTLYATAQNWKSDPEHSRLGFRVEHMQISEVNGIFKDFEIDVKTAKPDFSDAVIELRAETGSIDTEIEARDKHLKDKDFFDVENYPTIQFKSKSISRIDENKYSVTGMLTMHNVTKQVTVEMVHNGTITNSVTKKRTAGFQVTGMISRSDFEIGSKFPAKLVGDKVFIIVDAELQLQ</sequence>
<keyword evidence="4" id="KW-1185">Reference proteome</keyword>
<evidence type="ECO:0000259" key="2">
    <source>
        <dbReference type="SMART" id="SM00867"/>
    </source>
</evidence>
<dbReference type="SMART" id="SM00867">
    <property type="entry name" value="YceI"/>
    <property type="match status" value="1"/>
</dbReference>
<dbReference type="Gene3D" id="2.40.128.110">
    <property type="entry name" value="Lipid/polyisoprenoid-binding, YceI-like"/>
    <property type="match status" value="1"/>
</dbReference>